<accession>G3MFD2</accession>
<dbReference type="EMBL" id="JO840583">
    <property type="protein sequence ID" value="AEO32200.1"/>
    <property type="molecule type" value="mRNA"/>
</dbReference>
<dbReference type="AlphaFoldDB" id="G3MFD2"/>
<sequence length="193" mass="21547">MRGCDPEEPPSLPAPSCNYYCKPSEGGDWNIDYYANGTECKLEGEEDGVCLDNGPDKVGCYPKNSIEAQTFFGNNIPTQPSIPESTPTESSKSKKKSKGSKSSNKTSSSKNKKSKKKKKTKKSKKTKEDKGKKNDRKTKERKASISCFNHFQMEGYFASCVLCKMTWNQYVGGEGNFSFSVVQPRLASFRYVH</sequence>
<feature type="compositionally biased region" description="Polar residues" evidence="1">
    <location>
        <begin position="73"/>
        <end position="87"/>
    </location>
</feature>
<feature type="region of interest" description="Disordered" evidence="1">
    <location>
        <begin position="73"/>
        <end position="139"/>
    </location>
</feature>
<reference evidence="2" key="1">
    <citation type="journal article" date="2011" name="PLoS ONE">
        <title>A deep insight into the sialotranscriptome of the gulf coast tick, Amblyomma maculatum.</title>
        <authorList>
            <person name="Karim S."/>
            <person name="Singh P."/>
            <person name="Ribeiro J.M."/>
        </authorList>
    </citation>
    <scope>NUCLEOTIDE SEQUENCE</scope>
    <source>
        <tissue evidence="2">Salivary gland</tissue>
    </source>
</reference>
<name>G3MFD2_AMBMU</name>
<feature type="compositionally biased region" description="Basic residues" evidence="1">
    <location>
        <begin position="110"/>
        <end position="125"/>
    </location>
</feature>
<feature type="non-terminal residue" evidence="2">
    <location>
        <position position="193"/>
    </location>
</feature>
<organism evidence="2">
    <name type="scientific">Amblyomma maculatum</name>
    <name type="common">Gulf Coast tick</name>
    <dbReference type="NCBI Taxonomy" id="34609"/>
    <lineage>
        <taxon>Eukaryota</taxon>
        <taxon>Metazoa</taxon>
        <taxon>Ecdysozoa</taxon>
        <taxon>Arthropoda</taxon>
        <taxon>Chelicerata</taxon>
        <taxon>Arachnida</taxon>
        <taxon>Acari</taxon>
        <taxon>Parasitiformes</taxon>
        <taxon>Ixodida</taxon>
        <taxon>Ixodoidea</taxon>
        <taxon>Ixodidae</taxon>
        <taxon>Amblyomminae</taxon>
        <taxon>Amblyomma</taxon>
    </lineage>
</organism>
<evidence type="ECO:0000256" key="1">
    <source>
        <dbReference type="SAM" id="MobiDB-lite"/>
    </source>
</evidence>
<feature type="compositionally biased region" description="Low complexity" evidence="1">
    <location>
        <begin position="100"/>
        <end position="109"/>
    </location>
</feature>
<protein>
    <submittedName>
        <fullName evidence="2">Uncharacterized protein</fullName>
    </submittedName>
</protein>
<feature type="compositionally biased region" description="Basic and acidic residues" evidence="1">
    <location>
        <begin position="126"/>
        <end position="139"/>
    </location>
</feature>
<proteinExistence type="evidence at transcript level"/>
<evidence type="ECO:0000313" key="2">
    <source>
        <dbReference type="EMBL" id="AEO32200.1"/>
    </source>
</evidence>